<evidence type="ECO:0000256" key="1">
    <source>
        <dbReference type="SAM" id="Phobius"/>
    </source>
</evidence>
<organism evidence="2 3">
    <name type="scientific">Levilactobacillus spicheri</name>
    <dbReference type="NCBI Taxonomy" id="216463"/>
    <lineage>
        <taxon>Bacteria</taxon>
        <taxon>Bacillati</taxon>
        <taxon>Bacillota</taxon>
        <taxon>Bacilli</taxon>
        <taxon>Lactobacillales</taxon>
        <taxon>Lactobacillaceae</taxon>
        <taxon>Levilactobacillus</taxon>
    </lineage>
</organism>
<reference evidence="2 3" key="1">
    <citation type="submission" date="2015-03" db="EMBL/GenBank/DDBJ databases">
        <authorList>
            <person name="Zheng J."/>
            <person name="Ganezle M."/>
        </authorList>
    </citation>
    <scope>NUCLEOTIDE SEQUENCE [LARGE SCALE GENOMIC DNA]</scope>
    <source>
        <strain evidence="2 3">LP38</strain>
    </source>
</reference>
<feature type="transmembrane region" description="Helical" evidence="1">
    <location>
        <begin position="41"/>
        <end position="60"/>
    </location>
</feature>
<name>A0A0F3RUN8_9LACO</name>
<dbReference type="PATRIC" id="fig|216463.3.peg.1930"/>
<accession>A0A0F3RUN8</accession>
<protein>
    <submittedName>
        <fullName evidence="2">Uncharacterized protein</fullName>
    </submittedName>
</protein>
<keyword evidence="1" id="KW-0812">Transmembrane</keyword>
<gene>
    <name evidence="2" type="ORF">VC81_00745</name>
</gene>
<dbReference type="Proteomes" id="UP000033491">
    <property type="component" value="Unassembled WGS sequence"/>
</dbReference>
<dbReference type="RefSeq" id="WP_045806242.1">
    <property type="nucleotide sequence ID" value="NZ_JZCR01000003.1"/>
</dbReference>
<keyword evidence="1" id="KW-1133">Transmembrane helix</keyword>
<keyword evidence="1" id="KW-0472">Membrane</keyword>
<evidence type="ECO:0000313" key="2">
    <source>
        <dbReference type="EMBL" id="KJW13748.1"/>
    </source>
</evidence>
<proteinExistence type="predicted"/>
<comment type="caution">
    <text evidence="2">The sequence shown here is derived from an EMBL/GenBank/DDBJ whole genome shotgun (WGS) entry which is preliminary data.</text>
</comment>
<dbReference type="AlphaFoldDB" id="A0A0F3RUN8"/>
<dbReference type="EMBL" id="JZCR01000003">
    <property type="protein sequence ID" value="KJW13748.1"/>
    <property type="molecule type" value="Genomic_DNA"/>
</dbReference>
<evidence type="ECO:0000313" key="3">
    <source>
        <dbReference type="Proteomes" id="UP000033491"/>
    </source>
</evidence>
<sequence length="66" mass="6781">MLTNGLPLIFFVLLLVVAIATGGSTAGTNHAAPGVRAMRTIYVVVVSAFVVGVLFCYVLGNMGPTV</sequence>